<evidence type="ECO:0000259" key="13">
    <source>
        <dbReference type="PROSITE" id="PS50262"/>
    </source>
</evidence>
<name>A0A1B8Y4M7_XENTR</name>
<proteinExistence type="inferred from homology"/>
<dbReference type="GO" id="GO:0005886">
    <property type="term" value="C:plasma membrane"/>
    <property type="evidence" value="ECO:0007669"/>
    <property type="project" value="UniProtKB-SubCell"/>
</dbReference>
<keyword evidence="4 11" id="KW-0812">Transmembrane</keyword>
<accession>A0A1B8Y4M7</accession>
<feature type="transmembrane region" description="Helical" evidence="12">
    <location>
        <begin position="101"/>
        <end position="123"/>
    </location>
</feature>
<feature type="transmembrane region" description="Helical" evidence="12">
    <location>
        <begin position="60"/>
        <end position="81"/>
    </location>
</feature>
<evidence type="ECO:0000256" key="12">
    <source>
        <dbReference type="RuleBase" id="RU363047"/>
    </source>
</evidence>
<keyword evidence="2 12" id="KW-1003">Cell membrane</keyword>
<dbReference type="InterPro" id="IPR000276">
    <property type="entry name" value="GPCR_Rhodpsn"/>
</dbReference>
<evidence type="ECO:0000256" key="11">
    <source>
        <dbReference type="RuleBase" id="RU000688"/>
    </source>
</evidence>
<dbReference type="PROSITE" id="PS00237">
    <property type="entry name" value="G_PROTEIN_RECEP_F1_1"/>
    <property type="match status" value="1"/>
</dbReference>
<evidence type="ECO:0000256" key="2">
    <source>
        <dbReference type="ARBA" id="ARBA00022475"/>
    </source>
</evidence>
<dbReference type="Pfam" id="PF13853">
    <property type="entry name" value="7tm_4"/>
    <property type="match status" value="1"/>
</dbReference>
<feature type="transmembrane region" description="Helical" evidence="12">
    <location>
        <begin position="203"/>
        <end position="225"/>
    </location>
</feature>
<gene>
    <name evidence="14" type="ORF">XENTR_v90026424mg</name>
</gene>
<feature type="transmembrane region" description="Helical" evidence="12">
    <location>
        <begin position="143"/>
        <end position="166"/>
    </location>
</feature>
<dbReference type="AlphaFoldDB" id="A0A1B8Y4M7"/>
<dbReference type="PANTHER" id="PTHR26450:SF440">
    <property type="entry name" value="OLFACTORY RECEPTOR"/>
    <property type="match status" value="1"/>
</dbReference>
<organism evidence="14">
    <name type="scientific">Xenopus tropicalis</name>
    <name type="common">Western clawed frog</name>
    <name type="synonym">Silurana tropicalis</name>
    <dbReference type="NCBI Taxonomy" id="8364"/>
    <lineage>
        <taxon>Eukaryota</taxon>
        <taxon>Metazoa</taxon>
        <taxon>Chordata</taxon>
        <taxon>Craniata</taxon>
        <taxon>Vertebrata</taxon>
        <taxon>Euteleostomi</taxon>
        <taxon>Amphibia</taxon>
        <taxon>Batrachia</taxon>
        <taxon>Anura</taxon>
        <taxon>Pipoidea</taxon>
        <taxon>Pipidae</taxon>
        <taxon>Xenopodinae</taxon>
        <taxon>Xenopus</taxon>
        <taxon>Silurana</taxon>
    </lineage>
</organism>
<keyword evidence="6 12" id="KW-1133">Transmembrane helix</keyword>
<dbReference type="FunFam" id="1.20.1070.10:FF:000013">
    <property type="entry name" value="Olfactory receptor"/>
    <property type="match status" value="1"/>
</dbReference>
<protein>
    <recommendedName>
        <fullName evidence="12">Olfactory receptor</fullName>
    </recommendedName>
</protein>
<reference evidence="14" key="1">
    <citation type="submission" date="2009-11" db="EMBL/GenBank/DDBJ databases">
        <authorList>
            <consortium name="US DOE Joint Genome Institute (JGI-PGF)"/>
            <person name="Ottilar R."/>
            <person name="Schmutz J."/>
            <person name="Salamov A."/>
            <person name="Cheng J.F."/>
            <person name="Lucas S."/>
            <person name="Pitluck S."/>
            <person name="Gundlach H."/>
            <person name="Guo Y."/>
            <person name="Haberer G."/>
            <person name="Nasrallah J."/>
            <person name="Mayer K.F.X."/>
            <person name="van de Peer Y."/>
            <person name="Weigel D."/>
            <person name="Grigoriev I.V."/>
        </authorList>
    </citation>
    <scope>NUCLEOTIDE SEQUENCE</scope>
    <source>
        <strain evidence="14">Nigerian</strain>
    </source>
</reference>
<reference evidence="14" key="3">
    <citation type="submission" date="2016-05" db="EMBL/GenBank/DDBJ databases">
        <title>WGS assembly of Xenopus tropicalis.</title>
        <authorList>
            <person name="Sessions A."/>
            <person name="Jenkins J."/>
            <person name="Mitros T."/>
            <person name="Lyons J.T."/>
            <person name="Dichmann D.S."/>
            <person name="Robert J."/>
            <person name="Harland R.M."/>
            <person name="Rokhsar D.S."/>
        </authorList>
    </citation>
    <scope>NUCLEOTIDE SEQUENCE</scope>
    <source>
        <strain evidence="14">Nigerian</strain>
    </source>
</reference>
<feature type="transmembrane region" description="Helical" evidence="12">
    <location>
        <begin position="279"/>
        <end position="296"/>
    </location>
</feature>
<keyword evidence="9 11" id="KW-0675">Receptor</keyword>
<dbReference type="InterPro" id="IPR000725">
    <property type="entry name" value="Olfact_rcpt"/>
</dbReference>
<dbReference type="InterPro" id="IPR050402">
    <property type="entry name" value="OR51/52/56-like"/>
</dbReference>
<evidence type="ECO:0000256" key="1">
    <source>
        <dbReference type="ARBA" id="ARBA00004651"/>
    </source>
</evidence>
<evidence type="ECO:0000256" key="9">
    <source>
        <dbReference type="ARBA" id="ARBA00023170"/>
    </source>
</evidence>
<keyword evidence="7 11" id="KW-0297">G-protein coupled receptor</keyword>
<dbReference type="PRINTS" id="PR00245">
    <property type="entry name" value="OLFACTORYR"/>
</dbReference>
<evidence type="ECO:0000256" key="5">
    <source>
        <dbReference type="ARBA" id="ARBA00022725"/>
    </source>
</evidence>
<dbReference type="GO" id="GO:0004930">
    <property type="term" value="F:G protein-coupled receptor activity"/>
    <property type="evidence" value="ECO:0007669"/>
    <property type="project" value="UniProtKB-KW"/>
</dbReference>
<feature type="domain" description="G-protein coupled receptors family 1 profile" evidence="13">
    <location>
        <begin position="44"/>
        <end position="293"/>
    </location>
</feature>
<keyword evidence="10 11" id="KW-0807">Transducer</keyword>
<reference evidence="14" key="2">
    <citation type="journal article" date="2010" name="Science">
        <title>The genome of the Western clawed frog Xenopus tropicalis.</title>
        <authorList>
            <person name="Hellsten U."/>
            <person name="Harland R.M."/>
            <person name="Gilchrist M.J."/>
            <person name="Hendrix D."/>
            <person name="Jurka J."/>
            <person name="Kapitonov V."/>
            <person name="Ovcharenko I."/>
            <person name="Putnam N.H."/>
            <person name="Shu S."/>
            <person name="Taher L."/>
            <person name="Blitz I.L."/>
            <person name="Blumberg B."/>
            <person name="Dichmann D.S."/>
            <person name="Dubchak I."/>
            <person name="Amaya E."/>
            <person name="Detter J.C."/>
            <person name="Fletcher R."/>
            <person name="Gerhard D.S."/>
            <person name="Goodstein D."/>
            <person name="Graves T."/>
            <person name="Grigoriev I.V."/>
            <person name="Grimwood J."/>
            <person name="Kawashima T."/>
            <person name="Lindquist E."/>
            <person name="Lucas S.M."/>
            <person name="Mead P.E."/>
            <person name="Mitros T."/>
            <person name="Ogino H."/>
            <person name="Ohta Y."/>
            <person name="Poliakov A.V."/>
            <person name="Pollet N."/>
            <person name="Robert J."/>
            <person name="Salamov A."/>
            <person name="Sater A.K."/>
            <person name="Schmutz J."/>
            <person name="Terry A."/>
            <person name="Vize P.D."/>
            <person name="Warren W.C."/>
            <person name="Wells D."/>
            <person name="Wills A."/>
            <person name="Wilson R.K."/>
            <person name="Zimmerman L.B."/>
            <person name="Zorn A.M."/>
            <person name="Grainger R."/>
            <person name="Grammer T."/>
            <person name="Khokha M.K."/>
            <person name="Richardson P.M."/>
            <person name="Rokhsar D.S."/>
        </authorList>
    </citation>
    <scope>NUCLEOTIDE SEQUENCE [LARGE SCALE GENOMIC DNA]</scope>
    <source>
        <strain evidence="14">Nigerian</strain>
    </source>
</reference>
<evidence type="ECO:0000256" key="3">
    <source>
        <dbReference type="ARBA" id="ARBA00022606"/>
    </source>
</evidence>
<dbReference type="PRINTS" id="PR00237">
    <property type="entry name" value="GPCRRHODOPSN"/>
</dbReference>
<feature type="transmembrane region" description="Helical" evidence="12">
    <location>
        <begin position="28"/>
        <end position="48"/>
    </location>
</feature>
<dbReference type="GO" id="GO:0004984">
    <property type="term" value="F:olfactory receptor activity"/>
    <property type="evidence" value="ECO:0007669"/>
    <property type="project" value="InterPro"/>
</dbReference>
<evidence type="ECO:0000256" key="8">
    <source>
        <dbReference type="ARBA" id="ARBA00023136"/>
    </source>
</evidence>
<dbReference type="PROSITE" id="PS50262">
    <property type="entry name" value="G_PROTEIN_RECEP_F1_2"/>
    <property type="match status" value="1"/>
</dbReference>
<keyword evidence="8 12" id="KW-0472">Membrane</keyword>
<keyword evidence="5 12" id="KW-0552">Olfaction</keyword>
<dbReference type="EMBL" id="KV460452">
    <property type="protein sequence ID" value="OCA17896.1"/>
    <property type="molecule type" value="Genomic_DNA"/>
</dbReference>
<evidence type="ECO:0000256" key="6">
    <source>
        <dbReference type="ARBA" id="ARBA00022989"/>
    </source>
</evidence>
<evidence type="ECO:0000313" key="14">
    <source>
        <dbReference type="EMBL" id="OCA17896.1"/>
    </source>
</evidence>
<evidence type="ECO:0000256" key="10">
    <source>
        <dbReference type="ARBA" id="ARBA00023224"/>
    </source>
</evidence>
<evidence type="ECO:0000256" key="4">
    <source>
        <dbReference type="ARBA" id="ARBA00022692"/>
    </source>
</evidence>
<comment type="subcellular location">
    <subcellularLocation>
        <location evidence="1 12">Cell membrane</location>
        <topology evidence="1 12">Multi-pass membrane protein</topology>
    </subcellularLocation>
</comment>
<comment type="similarity">
    <text evidence="11">Belongs to the G-protein coupled receptor 1 family.</text>
</comment>
<feature type="transmembrane region" description="Helical" evidence="12">
    <location>
        <begin position="246"/>
        <end position="267"/>
    </location>
</feature>
<keyword evidence="3 12" id="KW-0716">Sensory transduction</keyword>
<dbReference type="InterPro" id="IPR017452">
    <property type="entry name" value="GPCR_Rhodpsn_7TM"/>
</dbReference>
<dbReference type="Gene3D" id="1.20.1070.10">
    <property type="entry name" value="Rhodopsin 7-helix transmembrane proteins"/>
    <property type="match status" value="1"/>
</dbReference>
<dbReference type="PANTHER" id="PTHR26450">
    <property type="entry name" value="OLFACTORY RECEPTOR 56B1-RELATED"/>
    <property type="match status" value="1"/>
</dbReference>
<evidence type="ECO:0000256" key="7">
    <source>
        <dbReference type="ARBA" id="ARBA00023040"/>
    </source>
</evidence>
<dbReference type="SUPFAM" id="SSF81321">
    <property type="entry name" value="Family A G protein-coupled receptor-like"/>
    <property type="match status" value="1"/>
</dbReference>
<sequence>MATIDTNNSFSHTEFILLGFPGISQSRHWLFIPFFFIYLEILMGNFMIMYRIWVEKSLHFPMYSLICLLFAVNISCTTAIVPNMLMGLAFGLDHISLGSCLFQMFFIYTAVILESTVLMIMALDRYLAICRPLRYHNIMNNRLVGQLFLIGLVQSSLFSSSIIIAVSQVQFCRSNIIWNFACENMVLLNLGCGDISKIQVVGLMVRVLVTAMGISLLLVSYLYIFHSAWRITRGKALHKTLHTCSTHLIVVVLNYSCGLSSSILYRMPVSVDVQNLFSAIYYLFPATIHPIIYGYRMKEIRMCLVKSLKINR</sequence>